<reference evidence="3" key="1">
    <citation type="journal article" date="2020" name="Stud. Mycol.">
        <title>101 Dothideomycetes genomes: a test case for predicting lifestyles and emergence of pathogens.</title>
        <authorList>
            <person name="Haridas S."/>
            <person name="Albert R."/>
            <person name="Binder M."/>
            <person name="Bloem J."/>
            <person name="Labutti K."/>
            <person name="Salamov A."/>
            <person name="Andreopoulos B."/>
            <person name="Baker S."/>
            <person name="Barry K."/>
            <person name="Bills G."/>
            <person name="Bluhm B."/>
            <person name="Cannon C."/>
            <person name="Castanera R."/>
            <person name="Culley D."/>
            <person name="Daum C."/>
            <person name="Ezra D."/>
            <person name="Gonzalez J."/>
            <person name="Henrissat B."/>
            <person name="Kuo A."/>
            <person name="Liang C."/>
            <person name="Lipzen A."/>
            <person name="Lutzoni F."/>
            <person name="Magnuson J."/>
            <person name="Mondo S."/>
            <person name="Nolan M."/>
            <person name="Ohm R."/>
            <person name="Pangilinan J."/>
            <person name="Park H.-J."/>
            <person name="Ramirez L."/>
            <person name="Alfaro M."/>
            <person name="Sun H."/>
            <person name="Tritt A."/>
            <person name="Yoshinaga Y."/>
            <person name="Zwiers L.-H."/>
            <person name="Turgeon B."/>
            <person name="Goodwin S."/>
            <person name="Spatafora J."/>
            <person name="Crous P."/>
            <person name="Grigoriev I."/>
        </authorList>
    </citation>
    <scope>NUCLEOTIDE SEQUENCE</scope>
    <source>
        <strain evidence="3">CBS 627.86</strain>
    </source>
</reference>
<feature type="region of interest" description="Disordered" evidence="1">
    <location>
        <begin position="227"/>
        <end position="253"/>
    </location>
</feature>
<dbReference type="Pfam" id="PF24809">
    <property type="entry name" value="DUF7708"/>
    <property type="match status" value="1"/>
</dbReference>
<keyword evidence="4" id="KW-1185">Reference proteome</keyword>
<dbReference type="AlphaFoldDB" id="A0A6A5YPH8"/>
<dbReference type="Proteomes" id="UP000799770">
    <property type="component" value="Unassembled WGS sequence"/>
</dbReference>
<evidence type="ECO:0000313" key="3">
    <source>
        <dbReference type="EMBL" id="KAF2109139.1"/>
    </source>
</evidence>
<feature type="compositionally biased region" description="Polar residues" evidence="1">
    <location>
        <begin position="227"/>
        <end position="240"/>
    </location>
</feature>
<sequence length="286" mass="32446">MADHVWENALDRKHDALKRAKIDVTTNITSLGMLEASLVEIADKYTDKTTTTFVRGKLTPHLDNVASFTKAITVCTQSNSCASLVWGSLLMVIEFLDDIMDELADLQNTLSRFAEYLELYQSDPTLQPHLRSLYEDYLDFCICVVKYVHRKPALNMVRNLISSSHIKELSGIKAAICTHRQRFEERAEVAHRREAGQNLMETRNLKQKVTDNQDELVRRISPESNVASRSMSGNTLTLMNSLSSGESPSTSPSHVLVHTITWKRNQLFSGRNQELHLLHDYLSSPK</sequence>
<evidence type="ECO:0000313" key="4">
    <source>
        <dbReference type="Proteomes" id="UP000799770"/>
    </source>
</evidence>
<dbReference type="EMBL" id="ML977343">
    <property type="protein sequence ID" value="KAF2109139.1"/>
    <property type="molecule type" value="Genomic_DNA"/>
</dbReference>
<dbReference type="OrthoDB" id="5394701at2759"/>
<dbReference type="InterPro" id="IPR056125">
    <property type="entry name" value="DUF7708"/>
</dbReference>
<accession>A0A6A5YPH8</accession>
<evidence type="ECO:0000256" key="1">
    <source>
        <dbReference type="SAM" id="MobiDB-lite"/>
    </source>
</evidence>
<name>A0A6A5YPH8_9PLEO</name>
<gene>
    <name evidence="3" type="ORF">BDV96DRAFT_669763</name>
</gene>
<proteinExistence type="predicted"/>
<feature type="compositionally biased region" description="Low complexity" evidence="1">
    <location>
        <begin position="241"/>
        <end position="253"/>
    </location>
</feature>
<protein>
    <recommendedName>
        <fullName evidence="2">DUF7708 domain-containing protein</fullName>
    </recommendedName>
</protein>
<feature type="domain" description="DUF7708" evidence="2">
    <location>
        <begin position="79"/>
        <end position="194"/>
    </location>
</feature>
<evidence type="ECO:0000259" key="2">
    <source>
        <dbReference type="Pfam" id="PF24809"/>
    </source>
</evidence>
<organism evidence="3 4">
    <name type="scientific">Lophiotrema nucula</name>
    <dbReference type="NCBI Taxonomy" id="690887"/>
    <lineage>
        <taxon>Eukaryota</taxon>
        <taxon>Fungi</taxon>
        <taxon>Dikarya</taxon>
        <taxon>Ascomycota</taxon>
        <taxon>Pezizomycotina</taxon>
        <taxon>Dothideomycetes</taxon>
        <taxon>Pleosporomycetidae</taxon>
        <taxon>Pleosporales</taxon>
        <taxon>Lophiotremataceae</taxon>
        <taxon>Lophiotrema</taxon>
    </lineage>
</organism>